<gene>
    <name evidence="11" type="ORF">DICVIV_07745</name>
</gene>
<dbReference type="SUPFAM" id="SSF103506">
    <property type="entry name" value="Mitochondrial carrier"/>
    <property type="match status" value="1"/>
</dbReference>
<dbReference type="EMBL" id="KN716365">
    <property type="protein sequence ID" value="KJH46184.1"/>
    <property type="molecule type" value="Genomic_DNA"/>
</dbReference>
<feature type="transmembrane region" description="Helical" evidence="10">
    <location>
        <begin position="12"/>
        <end position="33"/>
    </location>
</feature>
<dbReference type="Proteomes" id="UP000053766">
    <property type="component" value="Unassembled WGS sequence"/>
</dbReference>
<comment type="similarity">
    <text evidence="2 9">Belongs to the mitochondrial carrier (TC 2.A.29) family.</text>
</comment>
<dbReference type="GO" id="GO:0006862">
    <property type="term" value="P:nucleotide transport"/>
    <property type="evidence" value="ECO:0007669"/>
    <property type="project" value="InterPro"/>
</dbReference>
<reference evidence="11 12" key="1">
    <citation type="submission" date="2013-11" db="EMBL/GenBank/DDBJ databases">
        <title>Draft genome of the bovine lungworm Dictyocaulus viviparus.</title>
        <authorList>
            <person name="Mitreva M."/>
        </authorList>
    </citation>
    <scope>NUCLEOTIDE SEQUENCE [LARGE SCALE GENOMIC DNA]</scope>
    <source>
        <strain evidence="11 12">HannoverDv2000</strain>
    </source>
</reference>
<evidence type="ECO:0000256" key="10">
    <source>
        <dbReference type="SAM" id="Phobius"/>
    </source>
</evidence>
<dbReference type="PROSITE" id="PS50920">
    <property type="entry name" value="SOLCAR"/>
    <property type="match status" value="2"/>
</dbReference>
<evidence type="ECO:0000256" key="6">
    <source>
        <dbReference type="ARBA" id="ARBA00022989"/>
    </source>
</evidence>
<evidence type="ECO:0000313" key="12">
    <source>
        <dbReference type="Proteomes" id="UP000053766"/>
    </source>
</evidence>
<evidence type="ECO:0000256" key="3">
    <source>
        <dbReference type="ARBA" id="ARBA00022448"/>
    </source>
</evidence>
<dbReference type="AlphaFoldDB" id="A0A0D8XQX3"/>
<organism evidence="11 12">
    <name type="scientific">Dictyocaulus viviparus</name>
    <name type="common">Bovine lungworm</name>
    <dbReference type="NCBI Taxonomy" id="29172"/>
    <lineage>
        <taxon>Eukaryota</taxon>
        <taxon>Metazoa</taxon>
        <taxon>Ecdysozoa</taxon>
        <taxon>Nematoda</taxon>
        <taxon>Chromadorea</taxon>
        <taxon>Rhabditida</taxon>
        <taxon>Rhabditina</taxon>
        <taxon>Rhabditomorpha</taxon>
        <taxon>Strongyloidea</taxon>
        <taxon>Metastrongylidae</taxon>
        <taxon>Dictyocaulus</taxon>
    </lineage>
</organism>
<evidence type="ECO:0000256" key="5">
    <source>
        <dbReference type="ARBA" id="ARBA00022737"/>
    </source>
</evidence>
<evidence type="ECO:0000256" key="2">
    <source>
        <dbReference type="ARBA" id="ARBA00006375"/>
    </source>
</evidence>
<dbReference type="Pfam" id="PF00153">
    <property type="entry name" value="Mito_carr"/>
    <property type="match status" value="2"/>
</dbReference>
<keyword evidence="3 9" id="KW-0813">Transport</keyword>
<feature type="repeat" description="Solcar" evidence="8">
    <location>
        <begin position="109"/>
        <end position="193"/>
    </location>
</feature>
<feature type="repeat" description="Solcar" evidence="8">
    <location>
        <begin position="8"/>
        <end position="96"/>
    </location>
</feature>
<keyword evidence="7 8" id="KW-0472">Membrane</keyword>
<dbReference type="STRING" id="29172.A0A0D8XQX3"/>
<reference evidence="12" key="2">
    <citation type="journal article" date="2016" name="Sci. Rep.">
        <title>Dictyocaulus viviparus genome, variome and transcriptome elucidate lungworm biology and support future intervention.</title>
        <authorList>
            <person name="McNulty S.N."/>
            <person name="Strube C."/>
            <person name="Rosa B.A."/>
            <person name="Martin J.C."/>
            <person name="Tyagi R."/>
            <person name="Choi Y.J."/>
            <person name="Wang Q."/>
            <person name="Hallsworth Pepin K."/>
            <person name="Zhang X."/>
            <person name="Ozersky P."/>
            <person name="Wilson R.K."/>
            <person name="Sternberg P.W."/>
            <person name="Gasser R.B."/>
            <person name="Mitreva M."/>
        </authorList>
    </citation>
    <scope>NUCLEOTIDE SEQUENCE [LARGE SCALE GENOMIC DNA]</scope>
    <source>
        <strain evidence="12">HannoverDv2000</strain>
    </source>
</reference>
<dbReference type="InterPro" id="IPR018108">
    <property type="entry name" value="MCP_transmembrane"/>
</dbReference>
<dbReference type="GO" id="GO:0055085">
    <property type="term" value="P:transmembrane transport"/>
    <property type="evidence" value="ECO:0007669"/>
    <property type="project" value="InterPro"/>
</dbReference>
<sequence>MLPFRSFNENLDNFICGFIAGAAVMCVTIPIWVVKTRLCLQYETSAVKKYHGMLGCLKKIFEEEGFRGLYKGFVPGLFGTTHGALQFMLYNRFKDWRCENLHLAKDSHLNSRDYLVFSAISKFIATTITFPYQVLRTRMQDHHVKSGGVLQTLTTTLHREGIRGLYKGCLMANFRQLPAAIVTFVTYENVKRYIRITNF</sequence>
<dbReference type="InterPro" id="IPR023395">
    <property type="entry name" value="MCP_dom_sf"/>
</dbReference>
<feature type="transmembrane region" description="Helical" evidence="10">
    <location>
        <begin position="114"/>
        <end position="135"/>
    </location>
</feature>
<dbReference type="InterPro" id="IPR044712">
    <property type="entry name" value="SLC25A32-like"/>
</dbReference>
<evidence type="ECO:0000256" key="1">
    <source>
        <dbReference type="ARBA" id="ARBA00004141"/>
    </source>
</evidence>
<dbReference type="PANTHER" id="PTHR45683">
    <property type="entry name" value="MITOCHONDRIAL NICOTINAMIDE ADENINE DINUCLEOTIDE TRANSPORTER 1-RELATED-RELATED"/>
    <property type="match status" value="1"/>
</dbReference>
<evidence type="ECO:0000313" key="11">
    <source>
        <dbReference type="EMBL" id="KJH46184.1"/>
    </source>
</evidence>
<evidence type="ECO:0000256" key="9">
    <source>
        <dbReference type="RuleBase" id="RU000488"/>
    </source>
</evidence>
<accession>A0A0D8XQX3</accession>
<keyword evidence="12" id="KW-1185">Reference proteome</keyword>
<proteinExistence type="inferred from homology"/>
<protein>
    <recommendedName>
        <fullName evidence="13">Carrier protein</fullName>
    </recommendedName>
</protein>
<comment type="subcellular location">
    <subcellularLocation>
        <location evidence="1">Membrane</location>
        <topology evidence="1">Multi-pass membrane protein</topology>
    </subcellularLocation>
</comment>
<dbReference type="Gene3D" id="1.50.40.10">
    <property type="entry name" value="Mitochondrial carrier domain"/>
    <property type="match status" value="1"/>
</dbReference>
<name>A0A0D8XQX3_DICVI</name>
<keyword evidence="5" id="KW-0677">Repeat</keyword>
<evidence type="ECO:0008006" key="13">
    <source>
        <dbReference type="Google" id="ProtNLM"/>
    </source>
</evidence>
<keyword evidence="6 10" id="KW-1133">Transmembrane helix</keyword>
<evidence type="ECO:0000256" key="8">
    <source>
        <dbReference type="PROSITE-ProRule" id="PRU00282"/>
    </source>
</evidence>
<keyword evidence="4 8" id="KW-0812">Transmembrane</keyword>
<dbReference type="OrthoDB" id="428293at2759"/>
<evidence type="ECO:0000256" key="7">
    <source>
        <dbReference type="ARBA" id="ARBA00023136"/>
    </source>
</evidence>
<dbReference type="GO" id="GO:0016020">
    <property type="term" value="C:membrane"/>
    <property type="evidence" value="ECO:0007669"/>
    <property type="project" value="UniProtKB-SubCell"/>
</dbReference>
<evidence type="ECO:0000256" key="4">
    <source>
        <dbReference type="ARBA" id="ARBA00022692"/>
    </source>
</evidence>